<evidence type="ECO:0000256" key="4">
    <source>
        <dbReference type="ARBA" id="ARBA00022528"/>
    </source>
</evidence>
<dbReference type="GO" id="GO:0016020">
    <property type="term" value="C:membrane"/>
    <property type="evidence" value="ECO:0007669"/>
    <property type="project" value="InterPro"/>
</dbReference>
<name>A0A7S3Q9R9_9STRA</name>
<evidence type="ECO:0000313" key="9">
    <source>
        <dbReference type="EMBL" id="CAE0470512.1"/>
    </source>
</evidence>
<dbReference type="InterPro" id="IPR001344">
    <property type="entry name" value="Chloro_AB-bd_pln"/>
</dbReference>
<dbReference type="InterPro" id="IPR022796">
    <property type="entry name" value="Chloroa_b-bind"/>
</dbReference>
<evidence type="ECO:0000256" key="2">
    <source>
        <dbReference type="ARBA" id="ARBA00004229"/>
    </source>
</evidence>
<dbReference type="Pfam" id="PF00504">
    <property type="entry name" value="Chloroa_b-bind"/>
    <property type="match status" value="1"/>
</dbReference>
<feature type="binding site" evidence="8">
    <location>
        <position position="288"/>
    </location>
    <ligand>
        <name>chlorophyll a</name>
        <dbReference type="ChEBI" id="CHEBI:58416"/>
        <label>1</label>
    </ligand>
</feature>
<dbReference type="SUPFAM" id="SSF103511">
    <property type="entry name" value="Chlorophyll a-b binding protein"/>
    <property type="match status" value="1"/>
</dbReference>
<reference evidence="9" key="1">
    <citation type="submission" date="2021-01" db="EMBL/GenBank/DDBJ databases">
        <authorList>
            <person name="Corre E."/>
            <person name="Pelletier E."/>
            <person name="Niang G."/>
            <person name="Scheremetjew M."/>
            <person name="Finn R."/>
            <person name="Kale V."/>
            <person name="Holt S."/>
            <person name="Cochrane G."/>
            <person name="Meng A."/>
            <person name="Brown T."/>
            <person name="Cohen L."/>
        </authorList>
    </citation>
    <scope>NUCLEOTIDE SEQUENCE</scope>
    <source>
        <strain evidence="9">MM31A-1</strain>
    </source>
</reference>
<keyword evidence="8" id="KW-0157">Chromophore</keyword>
<accession>A0A7S3Q9R9</accession>
<dbReference type="AlphaFoldDB" id="A0A7S3Q9R9"/>
<gene>
    <name evidence="9" type="ORF">CDEB00056_LOCUS15365</name>
</gene>
<comment type="similarity">
    <text evidence="3">Belongs to the fucoxanthin chlorophyll protein family.</text>
</comment>
<evidence type="ECO:0000256" key="8">
    <source>
        <dbReference type="PIRSR" id="PIRSR601344-1"/>
    </source>
</evidence>
<keyword evidence="5" id="KW-0602">Photosynthesis</keyword>
<comment type="function">
    <text evidence="1">The light-harvesting complex (LHC) functions as a light receptor, it captures and delivers excitation energy to photosystems with which it is closely associated. Energy is transferred from the carotenoid and chlorophyll C (or B) to chlorophyll A and the photosynthetic reaction centers where it is used to synthesize ATP and reducing power.</text>
</comment>
<dbReference type="GO" id="GO:0009765">
    <property type="term" value="P:photosynthesis, light harvesting"/>
    <property type="evidence" value="ECO:0007669"/>
    <property type="project" value="InterPro"/>
</dbReference>
<evidence type="ECO:0000256" key="5">
    <source>
        <dbReference type="ARBA" id="ARBA00022531"/>
    </source>
</evidence>
<protein>
    <submittedName>
        <fullName evidence="9">Uncharacterized protein</fullName>
    </submittedName>
</protein>
<dbReference type="PANTHER" id="PTHR21649">
    <property type="entry name" value="CHLOROPHYLL A/B BINDING PROTEIN"/>
    <property type="match status" value="1"/>
</dbReference>
<feature type="binding site" evidence="8">
    <location>
        <position position="170"/>
    </location>
    <ligand>
        <name>chlorophyll a</name>
        <dbReference type="ChEBI" id="CHEBI:58416"/>
        <label>1</label>
    </ligand>
</feature>
<comment type="subcellular location">
    <subcellularLocation>
        <location evidence="2">Plastid</location>
        <location evidence="2">Chloroplast</location>
    </subcellularLocation>
</comment>
<feature type="binding site" evidence="8">
    <location>
        <position position="167"/>
    </location>
    <ligand>
        <name>chlorophyll a</name>
        <dbReference type="ChEBI" id="CHEBI:58416"/>
        <label>1</label>
    </ligand>
</feature>
<keyword evidence="4" id="KW-0150">Chloroplast</keyword>
<dbReference type="GO" id="GO:0016168">
    <property type="term" value="F:chlorophyll binding"/>
    <property type="evidence" value="ECO:0007669"/>
    <property type="project" value="UniProtKB-KW"/>
</dbReference>
<feature type="binding site" evidence="8">
    <location>
        <position position="300"/>
    </location>
    <ligand>
        <name>chlorophyll a</name>
        <dbReference type="ChEBI" id="CHEBI:58416"/>
        <label>1</label>
    </ligand>
</feature>
<evidence type="ECO:0000256" key="3">
    <source>
        <dbReference type="ARBA" id="ARBA00005933"/>
    </source>
</evidence>
<evidence type="ECO:0000256" key="1">
    <source>
        <dbReference type="ARBA" id="ARBA00004022"/>
    </source>
</evidence>
<dbReference type="EMBL" id="HBIO01019959">
    <property type="protein sequence ID" value="CAE0470512.1"/>
    <property type="molecule type" value="Transcribed_RNA"/>
</dbReference>
<dbReference type="Gene3D" id="1.10.3460.10">
    <property type="entry name" value="Chlorophyll a/b binding protein domain"/>
    <property type="match status" value="1"/>
</dbReference>
<keyword evidence="7" id="KW-0437">Light-harvesting polypeptide</keyword>
<feature type="binding site" description="axial binding residue" evidence="8">
    <location>
        <position position="172"/>
    </location>
    <ligand>
        <name>chlorophyll b</name>
        <dbReference type="ChEBI" id="CHEBI:61721"/>
        <label>1</label>
    </ligand>
    <ligandPart>
        <name>Mg</name>
        <dbReference type="ChEBI" id="CHEBI:25107"/>
    </ligandPart>
</feature>
<dbReference type="GO" id="GO:0030076">
    <property type="term" value="C:light-harvesting complex"/>
    <property type="evidence" value="ECO:0007669"/>
    <property type="project" value="UniProtKB-KW"/>
</dbReference>
<organism evidence="9">
    <name type="scientific">Chaetoceros debilis</name>
    <dbReference type="NCBI Taxonomy" id="122233"/>
    <lineage>
        <taxon>Eukaryota</taxon>
        <taxon>Sar</taxon>
        <taxon>Stramenopiles</taxon>
        <taxon>Ochrophyta</taxon>
        <taxon>Bacillariophyta</taxon>
        <taxon>Coscinodiscophyceae</taxon>
        <taxon>Chaetocerotophycidae</taxon>
        <taxon>Chaetocerotales</taxon>
        <taxon>Chaetocerotaceae</taxon>
        <taxon>Chaetoceros</taxon>
    </lineage>
</organism>
<keyword evidence="6" id="KW-0934">Plastid</keyword>
<evidence type="ECO:0000256" key="7">
    <source>
        <dbReference type="ARBA" id="ARBA00023243"/>
    </source>
</evidence>
<evidence type="ECO:0000256" key="6">
    <source>
        <dbReference type="ARBA" id="ARBA00022640"/>
    </source>
</evidence>
<proteinExistence type="inferred from homology"/>
<feature type="binding site" description="axial binding residue" evidence="8">
    <location>
        <position position="239"/>
    </location>
    <ligand>
        <name>chlorophyll b</name>
        <dbReference type="ChEBI" id="CHEBI:61721"/>
        <label>1</label>
    </ligand>
    <ligandPart>
        <name>Mg</name>
        <dbReference type="ChEBI" id="CHEBI:25107"/>
    </ligandPart>
</feature>
<sequence>MKYTSSSSLAIIAYAAFASNAYSVDASGAFVSSSSVCTPNRTTSPSSSASASALSSPLAASIQYEEQVLEDLDTSIRLAEEAIRLGEEAIESSNSVHQQRVDLELNFKADAAEPENLKDLLRETQSKALPFLKRPQALDGTMPGDVGFDPLGLAKNAKLLGIFREAEVKHSRLAMLAAAGWPLSELLDNKIATLLNLTPALDTMGRAPIPSSSWSANVNFESIPDIYWIGVAALASAVELLGTEKWMGKEPDYKFAGCLGFDPLGFYPKDNDPQGQKRMQTAEIKHGRTAMMAVAGYYIQEHLTGLPLIGPALSHFFS</sequence>
<feature type="binding site" evidence="8">
    <location>
        <position position="283"/>
    </location>
    <ligand>
        <name>chlorophyll a</name>
        <dbReference type="ChEBI" id="CHEBI:58416"/>
        <label>1</label>
    </ligand>
</feature>
<dbReference type="GO" id="GO:0009507">
    <property type="term" value="C:chloroplast"/>
    <property type="evidence" value="ECO:0007669"/>
    <property type="project" value="UniProtKB-SubCell"/>
</dbReference>
<keyword evidence="8" id="KW-0148">Chlorophyll</keyword>